<keyword evidence="3" id="KW-1185">Reference proteome</keyword>
<reference evidence="2 3" key="1">
    <citation type="journal article" date="2013" name="Genome Announc.">
        <title>Draft Genome Sequence of Desulfotignum phosphitoxidans DSM 13687 Strain FiPS-3.</title>
        <authorList>
            <person name="Poehlein A."/>
            <person name="Daniel R."/>
            <person name="Simeonova D.D."/>
        </authorList>
    </citation>
    <scope>NUCLEOTIDE SEQUENCE [LARGE SCALE GENOMIC DNA]</scope>
    <source>
        <strain evidence="2 3">DSM 13687</strain>
    </source>
</reference>
<dbReference type="InterPro" id="IPR028098">
    <property type="entry name" value="Glyco_trans_4-like_N"/>
</dbReference>
<name>S0G6E0_9BACT</name>
<dbReference type="AlphaFoldDB" id="S0G6E0"/>
<sequence>MRILHIISQAPDFTGSGKYIQQVLVQSAKTGHDNFLVAGVQGNFILPAGLIEDNHCIFIRFDGKDLDFPIPGMSDVMPYESRVFSHMGSRDLAAYHQVFETKIRQALERFRPDIIHTHHLWIVSAIIRRLAPRIPMVTSCHGTCLRQHVLCPEISKRVTADLKQIDHVIALSQTQKQEIIKTIGTDPTRTHVVSGGYNDACFFHTPKTFDGVVELVYAGKLSAAKGVPWLLSSLAKIRHLPFRLHLAGNSSDREKARCLESAGALKEKVVYHGPLSHDDLGKLLRTAHVFVLPSFYEGLPLVLMEALACGCRLVATALPGVKELLEHDDNPMIRLLDLPPLETIDTPYKSDMPQLANRLASVLAQTIQDVQAHPDPDWDYACTKIFPYTWEKIFSKIDRVYQQAANRTGYIRPDGDDVSG</sequence>
<dbReference type="Pfam" id="PF13439">
    <property type="entry name" value="Glyco_transf_4"/>
    <property type="match status" value="1"/>
</dbReference>
<accession>S0G6E0</accession>
<dbReference type="OrthoDB" id="9775208at2"/>
<dbReference type="Pfam" id="PF13692">
    <property type="entry name" value="Glyco_trans_1_4"/>
    <property type="match status" value="1"/>
</dbReference>
<protein>
    <submittedName>
        <fullName evidence="2">Glycosyl transferase group 1</fullName>
    </submittedName>
</protein>
<evidence type="ECO:0000313" key="2">
    <source>
        <dbReference type="EMBL" id="EMS80297.1"/>
    </source>
</evidence>
<dbReference type="PATRIC" id="fig|1286635.3.peg.2017"/>
<evidence type="ECO:0000313" key="3">
    <source>
        <dbReference type="Proteomes" id="UP000014216"/>
    </source>
</evidence>
<proteinExistence type="predicted"/>
<organism evidence="2 3">
    <name type="scientific">Desulfotignum phosphitoxidans DSM 13687</name>
    <dbReference type="NCBI Taxonomy" id="1286635"/>
    <lineage>
        <taxon>Bacteria</taxon>
        <taxon>Pseudomonadati</taxon>
        <taxon>Thermodesulfobacteriota</taxon>
        <taxon>Desulfobacteria</taxon>
        <taxon>Desulfobacterales</taxon>
        <taxon>Desulfobacteraceae</taxon>
        <taxon>Desulfotignum</taxon>
    </lineage>
</organism>
<dbReference type="Gene3D" id="3.40.50.2000">
    <property type="entry name" value="Glycogen Phosphorylase B"/>
    <property type="match status" value="2"/>
</dbReference>
<dbReference type="PANTHER" id="PTHR45871:SF1">
    <property type="entry name" value="PHOSPHATIDYLINOSITOL N-ACETYLGLUCOSAMINYLTRANSFERASE SUBUNIT A"/>
    <property type="match status" value="1"/>
</dbReference>
<dbReference type="PANTHER" id="PTHR45871">
    <property type="entry name" value="N-ACETYLGLUCOSAMINYL-PHOSPHATIDYLINOSITOL BIOSYNTHETIC PROTEIN"/>
    <property type="match status" value="1"/>
</dbReference>
<dbReference type="EMBL" id="APJX01000003">
    <property type="protein sequence ID" value="EMS80297.1"/>
    <property type="molecule type" value="Genomic_DNA"/>
</dbReference>
<gene>
    <name evidence="2" type="ORF">Dpo_3c04420</name>
</gene>
<keyword evidence="2" id="KW-0808">Transferase</keyword>
<evidence type="ECO:0000259" key="1">
    <source>
        <dbReference type="Pfam" id="PF13439"/>
    </source>
</evidence>
<dbReference type="RefSeq" id="WP_006965668.1">
    <property type="nucleotide sequence ID" value="NZ_APJX01000003.1"/>
</dbReference>
<dbReference type="Proteomes" id="UP000014216">
    <property type="component" value="Unassembled WGS sequence"/>
</dbReference>
<comment type="caution">
    <text evidence="2">The sequence shown here is derived from an EMBL/GenBank/DDBJ whole genome shotgun (WGS) entry which is preliminary data.</text>
</comment>
<dbReference type="CDD" id="cd03801">
    <property type="entry name" value="GT4_PimA-like"/>
    <property type="match status" value="1"/>
</dbReference>
<feature type="domain" description="Glycosyltransferase subfamily 4-like N-terminal" evidence="1">
    <location>
        <begin position="98"/>
        <end position="198"/>
    </location>
</feature>
<dbReference type="SUPFAM" id="SSF53756">
    <property type="entry name" value="UDP-Glycosyltransferase/glycogen phosphorylase"/>
    <property type="match status" value="1"/>
</dbReference>
<dbReference type="GO" id="GO:0016757">
    <property type="term" value="F:glycosyltransferase activity"/>
    <property type="evidence" value="ECO:0007669"/>
    <property type="project" value="UniProtKB-ARBA"/>
</dbReference>